<evidence type="ECO:0000256" key="1">
    <source>
        <dbReference type="SAM" id="MobiDB-lite"/>
    </source>
</evidence>
<accession>A0AAD4DZB8</accession>
<organism evidence="2 3">
    <name type="scientific">Suillus fuscotomentosus</name>
    <dbReference type="NCBI Taxonomy" id="1912939"/>
    <lineage>
        <taxon>Eukaryota</taxon>
        <taxon>Fungi</taxon>
        <taxon>Dikarya</taxon>
        <taxon>Basidiomycota</taxon>
        <taxon>Agaricomycotina</taxon>
        <taxon>Agaricomycetes</taxon>
        <taxon>Agaricomycetidae</taxon>
        <taxon>Boletales</taxon>
        <taxon>Suillineae</taxon>
        <taxon>Suillaceae</taxon>
        <taxon>Suillus</taxon>
    </lineage>
</organism>
<feature type="region of interest" description="Disordered" evidence="1">
    <location>
        <begin position="1"/>
        <end position="32"/>
    </location>
</feature>
<proteinExistence type="predicted"/>
<sequence length="275" mass="30135">MPLSKAPNEPRGATPTTAHPIRTGRKTTTDKPLLTFSKHKSDHTIGIGIHTDVKNLESATRLLATHGLTIPSTGITFEVLADALFEFTLTANLGATHTDILRAFAITIDDTNQTAQVSTLTNKLATTLNTPIELLETRVEELGECLTQHKQNLDCAVTEVRSQLHDFSEHIGKVVEDTIRATREQGDAAKTTENRSEGPLNYANTVRNSCMHTLKDLTELQLVAKATLALELLKKNSKTIPEGMAFLSAHRLQHGGILYEVDTHLSATWFNEPAN</sequence>
<dbReference type="AlphaFoldDB" id="A0AAD4DZB8"/>
<dbReference type="Proteomes" id="UP001195769">
    <property type="component" value="Unassembled WGS sequence"/>
</dbReference>
<reference evidence="2" key="1">
    <citation type="journal article" date="2020" name="New Phytol.">
        <title>Comparative genomics reveals dynamic genome evolution in host specialist ectomycorrhizal fungi.</title>
        <authorList>
            <person name="Lofgren L.A."/>
            <person name="Nguyen N.H."/>
            <person name="Vilgalys R."/>
            <person name="Ruytinx J."/>
            <person name="Liao H.L."/>
            <person name="Branco S."/>
            <person name="Kuo A."/>
            <person name="LaButti K."/>
            <person name="Lipzen A."/>
            <person name="Andreopoulos W."/>
            <person name="Pangilinan J."/>
            <person name="Riley R."/>
            <person name="Hundley H."/>
            <person name="Na H."/>
            <person name="Barry K."/>
            <person name="Grigoriev I.V."/>
            <person name="Stajich J.E."/>
            <person name="Kennedy P.G."/>
        </authorList>
    </citation>
    <scope>NUCLEOTIDE SEQUENCE</scope>
    <source>
        <strain evidence="2">FC203</strain>
    </source>
</reference>
<keyword evidence="3" id="KW-1185">Reference proteome</keyword>
<evidence type="ECO:0000313" key="2">
    <source>
        <dbReference type="EMBL" id="KAG1895398.1"/>
    </source>
</evidence>
<dbReference type="GeneID" id="64662203"/>
<evidence type="ECO:0000313" key="3">
    <source>
        <dbReference type="Proteomes" id="UP001195769"/>
    </source>
</evidence>
<gene>
    <name evidence="2" type="ORF">F5891DRAFT_1194292</name>
</gene>
<name>A0AAD4DZB8_9AGAM</name>
<dbReference type="RefSeq" id="XP_041220974.1">
    <property type="nucleotide sequence ID" value="XM_041367905.1"/>
</dbReference>
<dbReference type="EMBL" id="JABBWK010000067">
    <property type="protein sequence ID" value="KAG1895398.1"/>
    <property type="molecule type" value="Genomic_DNA"/>
</dbReference>
<protein>
    <submittedName>
        <fullName evidence="2">Uncharacterized protein</fullName>
    </submittedName>
</protein>
<comment type="caution">
    <text evidence="2">The sequence shown here is derived from an EMBL/GenBank/DDBJ whole genome shotgun (WGS) entry which is preliminary data.</text>
</comment>